<feature type="chain" id="PRO_5040512966" description="RNase H type-1 domain-containing protein" evidence="1">
    <location>
        <begin position="22"/>
        <end position="105"/>
    </location>
</feature>
<keyword evidence="3" id="KW-1185">Reference proteome</keyword>
<evidence type="ECO:0008006" key="4">
    <source>
        <dbReference type="Google" id="ProtNLM"/>
    </source>
</evidence>
<sequence length="105" mass="11532">MIGFNIWFLSVYFPRILVGRAQDSSPIDVINRAQNAFKEFGDVVLTPQLHSVVALVSQQLLFPSVDIGKALGLRNGICEASKAGLVPLIVESDSQEVLHFIYDTS</sequence>
<gene>
    <name evidence="2" type="ORF">NE237_028687</name>
</gene>
<evidence type="ECO:0000313" key="2">
    <source>
        <dbReference type="EMBL" id="KAJ4951855.1"/>
    </source>
</evidence>
<keyword evidence="1" id="KW-0732">Signal</keyword>
<reference evidence="2" key="1">
    <citation type="journal article" date="2023" name="Plant J.">
        <title>The genome of the king protea, Protea cynaroides.</title>
        <authorList>
            <person name="Chang J."/>
            <person name="Duong T.A."/>
            <person name="Schoeman C."/>
            <person name="Ma X."/>
            <person name="Roodt D."/>
            <person name="Barker N."/>
            <person name="Li Z."/>
            <person name="Van de Peer Y."/>
            <person name="Mizrachi E."/>
        </authorList>
    </citation>
    <scope>NUCLEOTIDE SEQUENCE</scope>
    <source>
        <tissue evidence="2">Young leaves</tissue>
    </source>
</reference>
<accession>A0A9Q0GQT8</accession>
<dbReference type="Proteomes" id="UP001141806">
    <property type="component" value="Unassembled WGS sequence"/>
</dbReference>
<dbReference type="AlphaFoldDB" id="A0A9Q0GQT8"/>
<organism evidence="2 3">
    <name type="scientific">Protea cynaroides</name>
    <dbReference type="NCBI Taxonomy" id="273540"/>
    <lineage>
        <taxon>Eukaryota</taxon>
        <taxon>Viridiplantae</taxon>
        <taxon>Streptophyta</taxon>
        <taxon>Embryophyta</taxon>
        <taxon>Tracheophyta</taxon>
        <taxon>Spermatophyta</taxon>
        <taxon>Magnoliopsida</taxon>
        <taxon>Proteales</taxon>
        <taxon>Proteaceae</taxon>
        <taxon>Protea</taxon>
    </lineage>
</organism>
<dbReference type="EMBL" id="JAMYWD010000012">
    <property type="protein sequence ID" value="KAJ4951855.1"/>
    <property type="molecule type" value="Genomic_DNA"/>
</dbReference>
<evidence type="ECO:0000313" key="3">
    <source>
        <dbReference type="Proteomes" id="UP001141806"/>
    </source>
</evidence>
<feature type="signal peptide" evidence="1">
    <location>
        <begin position="1"/>
        <end position="21"/>
    </location>
</feature>
<protein>
    <recommendedName>
        <fullName evidence="4">RNase H type-1 domain-containing protein</fullName>
    </recommendedName>
</protein>
<proteinExistence type="predicted"/>
<comment type="caution">
    <text evidence="2">The sequence shown here is derived from an EMBL/GenBank/DDBJ whole genome shotgun (WGS) entry which is preliminary data.</text>
</comment>
<evidence type="ECO:0000256" key="1">
    <source>
        <dbReference type="SAM" id="SignalP"/>
    </source>
</evidence>
<dbReference type="OrthoDB" id="1906820at2759"/>
<name>A0A9Q0GQT8_9MAGN</name>